<proteinExistence type="predicted"/>
<accession>A0A0G0JUI1</accession>
<dbReference type="EMBL" id="LBUP01000004">
    <property type="protein sequence ID" value="KKQ66690.1"/>
    <property type="molecule type" value="Genomic_DNA"/>
</dbReference>
<dbReference type="GO" id="GO:0015627">
    <property type="term" value="C:type II protein secretion system complex"/>
    <property type="evidence" value="ECO:0007669"/>
    <property type="project" value="TreeGrafter"/>
</dbReference>
<dbReference type="Gene3D" id="1.10.150.320">
    <property type="entry name" value="Photosystem II 12 kDa extrinsic protein"/>
    <property type="match status" value="1"/>
</dbReference>
<dbReference type="AlphaFoldDB" id="A0A0G0JUI1"/>
<dbReference type="Pfam" id="PF10531">
    <property type="entry name" value="SLBB"/>
    <property type="match status" value="1"/>
</dbReference>
<sequence>MSIVQTSSTIKVDVSGAVENPGVYEVDSDSRAEDAVLKAGGFSEKANLEYVSKSLNLAQKISDGQKIYVPFEGESAPARAQVAGVDISSKIGINSASSSQLEALPGIGPVSAKKIIDNRPYQDVSDLLNRKVIGKSVFEKIKEKIDLN</sequence>
<name>A0A0G0JUI1_9BACT</name>
<dbReference type="SUPFAM" id="SSF81585">
    <property type="entry name" value="PsbU/PolX domain-like"/>
    <property type="match status" value="1"/>
</dbReference>
<evidence type="ECO:0000313" key="3">
    <source>
        <dbReference type="Proteomes" id="UP000034235"/>
    </source>
</evidence>
<dbReference type="PANTHER" id="PTHR21180">
    <property type="entry name" value="ENDONUCLEASE/EXONUCLEASE/PHOSPHATASE FAMILY DOMAIN-CONTAINING PROTEIN 1"/>
    <property type="match status" value="1"/>
</dbReference>
<dbReference type="InterPro" id="IPR019554">
    <property type="entry name" value="Soluble_ligand-bd"/>
</dbReference>
<gene>
    <name evidence="2" type="ORF">US86_C0004G0008</name>
</gene>
<evidence type="ECO:0000259" key="1">
    <source>
        <dbReference type="Pfam" id="PF10531"/>
    </source>
</evidence>
<dbReference type="InterPro" id="IPR051675">
    <property type="entry name" value="Endo/Exo/Phosphatase_dom_1"/>
</dbReference>
<dbReference type="GO" id="GO:0015628">
    <property type="term" value="P:protein secretion by the type II secretion system"/>
    <property type="evidence" value="ECO:0007669"/>
    <property type="project" value="TreeGrafter"/>
</dbReference>
<dbReference type="Pfam" id="PF12836">
    <property type="entry name" value="HHH_3"/>
    <property type="match status" value="1"/>
</dbReference>
<reference evidence="2 3" key="1">
    <citation type="journal article" date="2015" name="Nature">
        <title>rRNA introns, odd ribosomes, and small enigmatic genomes across a large radiation of phyla.</title>
        <authorList>
            <person name="Brown C.T."/>
            <person name="Hug L.A."/>
            <person name="Thomas B.C."/>
            <person name="Sharon I."/>
            <person name="Castelle C.J."/>
            <person name="Singh A."/>
            <person name="Wilkins M.J."/>
            <person name="Williams K.H."/>
            <person name="Banfield J.F."/>
        </authorList>
    </citation>
    <scope>NUCLEOTIDE SEQUENCE [LARGE SCALE GENOMIC DNA]</scope>
</reference>
<evidence type="ECO:0000313" key="2">
    <source>
        <dbReference type="EMBL" id="KKQ66690.1"/>
    </source>
</evidence>
<organism evidence="2 3">
    <name type="scientific">Candidatus Daviesbacteria bacterium GW2011_GWA2_38_24</name>
    <dbReference type="NCBI Taxonomy" id="1618422"/>
    <lineage>
        <taxon>Bacteria</taxon>
        <taxon>Candidatus Daviesiibacteriota</taxon>
    </lineage>
</organism>
<dbReference type="PANTHER" id="PTHR21180:SF32">
    <property type="entry name" value="ENDONUCLEASE_EXONUCLEASE_PHOSPHATASE FAMILY DOMAIN-CONTAINING PROTEIN 1"/>
    <property type="match status" value="1"/>
</dbReference>
<feature type="domain" description="Soluble ligand binding" evidence="1">
    <location>
        <begin position="11"/>
        <end position="69"/>
    </location>
</feature>
<dbReference type="Gene3D" id="3.10.560.10">
    <property type="entry name" value="Outer membrane lipoprotein wza domain like"/>
    <property type="match status" value="1"/>
</dbReference>
<dbReference type="Proteomes" id="UP000034235">
    <property type="component" value="Unassembled WGS sequence"/>
</dbReference>
<protein>
    <submittedName>
        <fullName evidence="2">Late competence protein ComEA</fullName>
    </submittedName>
</protein>
<comment type="caution">
    <text evidence="2">The sequence shown here is derived from an EMBL/GenBank/DDBJ whole genome shotgun (WGS) entry which is preliminary data.</text>
</comment>